<dbReference type="AlphaFoldDB" id="A0AAV5GSE5"/>
<evidence type="ECO:0000313" key="3">
    <source>
        <dbReference type="Proteomes" id="UP001342314"/>
    </source>
</evidence>
<reference evidence="2 3" key="1">
    <citation type="submission" date="2021-12" db="EMBL/GenBank/DDBJ databases">
        <title>High titer production of polyol ester of fatty acids by Rhodotorula paludigena BS15 towards product separation-free biomass refinery.</title>
        <authorList>
            <person name="Mano J."/>
            <person name="Ono H."/>
            <person name="Tanaka T."/>
            <person name="Naito K."/>
            <person name="Sushida H."/>
            <person name="Ike M."/>
            <person name="Tokuyasu K."/>
            <person name="Kitaoka M."/>
        </authorList>
    </citation>
    <scope>NUCLEOTIDE SEQUENCE [LARGE SCALE GENOMIC DNA]</scope>
    <source>
        <strain evidence="2 3">BS15</strain>
    </source>
</reference>
<feature type="chain" id="PRO_5043842737" evidence="1">
    <location>
        <begin position="22"/>
        <end position="177"/>
    </location>
</feature>
<keyword evidence="1" id="KW-0732">Signal</keyword>
<organism evidence="2 3">
    <name type="scientific">Rhodotorula paludigena</name>
    <dbReference type="NCBI Taxonomy" id="86838"/>
    <lineage>
        <taxon>Eukaryota</taxon>
        <taxon>Fungi</taxon>
        <taxon>Dikarya</taxon>
        <taxon>Basidiomycota</taxon>
        <taxon>Pucciniomycotina</taxon>
        <taxon>Microbotryomycetes</taxon>
        <taxon>Sporidiobolales</taxon>
        <taxon>Sporidiobolaceae</taxon>
        <taxon>Rhodotorula</taxon>
    </lineage>
</organism>
<feature type="signal peptide" evidence="1">
    <location>
        <begin position="1"/>
        <end position="21"/>
    </location>
</feature>
<evidence type="ECO:0000256" key="1">
    <source>
        <dbReference type="SAM" id="SignalP"/>
    </source>
</evidence>
<dbReference type="Proteomes" id="UP001342314">
    <property type="component" value="Unassembled WGS sequence"/>
</dbReference>
<accession>A0AAV5GSE5</accession>
<keyword evidence="3" id="KW-1185">Reference proteome</keyword>
<dbReference type="EMBL" id="BQKY01000011">
    <property type="protein sequence ID" value="GJN92417.1"/>
    <property type="molecule type" value="Genomic_DNA"/>
</dbReference>
<proteinExistence type="predicted"/>
<evidence type="ECO:0000313" key="2">
    <source>
        <dbReference type="EMBL" id="GJN92417.1"/>
    </source>
</evidence>
<comment type="caution">
    <text evidence="2">The sequence shown here is derived from an EMBL/GenBank/DDBJ whole genome shotgun (WGS) entry which is preliminary data.</text>
</comment>
<name>A0AAV5GSE5_9BASI</name>
<sequence>MKFSLATCFTALAATASFAAAVPTQLASRANTVTTSRVANSDPAVTYTGDWTRLANQGPANGIDPVGGTLAYTHDGNGEVSFLFGTGSSGFLLRTGKKADRGFFDIYLGDELIYVGDAHGECTSDCSEADYEIIFAEGSLKPQDENTRMRIVNREYDSRVGGTPYLAFNYLDRYLDV</sequence>
<gene>
    <name evidence="2" type="ORF">Rhopal_005447-T1</name>
</gene>
<protein>
    <submittedName>
        <fullName evidence="2">Uncharacterized protein</fullName>
    </submittedName>
</protein>